<keyword evidence="7" id="KW-1133">Transmembrane helix</keyword>
<keyword evidence="9" id="KW-0325">Glycoprotein</keyword>
<evidence type="ECO:0000256" key="7">
    <source>
        <dbReference type="ARBA" id="ARBA00022989"/>
    </source>
</evidence>
<keyword evidence="6" id="KW-0677">Repeat</keyword>
<dbReference type="EMBL" id="VEPZ02000632">
    <property type="protein sequence ID" value="KAE8721371.1"/>
    <property type="molecule type" value="Genomic_DNA"/>
</dbReference>
<evidence type="ECO:0000256" key="5">
    <source>
        <dbReference type="ARBA" id="ARBA00022729"/>
    </source>
</evidence>
<comment type="caution">
    <text evidence="11">The sequence shown here is derived from an EMBL/GenBank/DDBJ whole genome shotgun (WGS) entry which is preliminary data.</text>
</comment>
<gene>
    <name evidence="11" type="ORF">F3Y22_tig00016115pilonHSYRG00012</name>
</gene>
<evidence type="ECO:0000256" key="6">
    <source>
        <dbReference type="ARBA" id="ARBA00022737"/>
    </source>
</evidence>
<evidence type="ECO:0000256" key="8">
    <source>
        <dbReference type="ARBA" id="ARBA00023136"/>
    </source>
</evidence>
<keyword evidence="8" id="KW-0472">Membrane</keyword>
<keyword evidence="5 10" id="KW-0732">Signal</keyword>
<dbReference type="AlphaFoldDB" id="A0A6A3BZU6"/>
<dbReference type="InterPro" id="IPR053211">
    <property type="entry name" value="DNA_repair-toleration"/>
</dbReference>
<dbReference type="GO" id="GO:0016020">
    <property type="term" value="C:membrane"/>
    <property type="evidence" value="ECO:0007669"/>
    <property type="project" value="UniProtKB-SubCell"/>
</dbReference>
<keyword evidence="3" id="KW-0433">Leucine-rich repeat</keyword>
<name>A0A6A3BZU6_HIBSY</name>
<evidence type="ECO:0000256" key="9">
    <source>
        <dbReference type="ARBA" id="ARBA00023180"/>
    </source>
</evidence>
<dbReference type="PANTHER" id="PTHR48060">
    <property type="entry name" value="DNA DAMAGE-REPAIR/TOLERATION PROTEIN DRT100"/>
    <property type="match status" value="1"/>
</dbReference>
<dbReference type="InterPro" id="IPR001611">
    <property type="entry name" value="Leu-rich_rpt"/>
</dbReference>
<dbReference type="Proteomes" id="UP000436088">
    <property type="component" value="Unassembled WGS sequence"/>
</dbReference>
<feature type="signal peptide" evidence="10">
    <location>
        <begin position="1"/>
        <end position="28"/>
    </location>
</feature>
<dbReference type="PROSITE" id="PS51450">
    <property type="entry name" value="LRR"/>
    <property type="match status" value="1"/>
</dbReference>
<keyword evidence="12" id="KW-1185">Reference proteome</keyword>
<dbReference type="FunFam" id="3.80.10.10:FF:000041">
    <property type="entry name" value="LRR receptor-like serine/threonine-protein kinase ERECTA"/>
    <property type="match status" value="1"/>
</dbReference>
<reference evidence="11" key="1">
    <citation type="submission" date="2019-09" db="EMBL/GenBank/DDBJ databases">
        <title>Draft genome information of white flower Hibiscus syriacus.</title>
        <authorList>
            <person name="Kim Y.-M."/>
        </authorList>
    </citation>
    <scope>NUCLEOTIDE SEQUENCE [LARGE SCALE GENOMIC DNA]</scope>
    <source>
        <strain evidence="11">YM2019G1</strain>
    </source>
</reference>
<evidence type="ECO:0008006" key="13">
    <source>
        <dbReference type="Google" id="ProtNLM"/>
    </source>
</evidence>
<organism evidence="11 12">
    <name type="scientific">Hibiscus syriacus</name>
    <name type="common">Rose of Sharon</name>
    <dbReference type="NCBI Taxonomy" id="106335"/>
    <lineage>
        <taxon>Eukaryota</taxon>
        <taxon>Viridiplantae</taxon>
        <taxon>Streptophyta</taxon>
        <taxon>Embryophyta</taxon>
        <taxon>Tracheophyta</taxon>
        <taxon>Spermatophyta</taxon>
        <taxon>Magnoliopsida</taxon>
        <taxon>eudicotyledons</taxon>
        <taxon>Gunneridae</taxon>
        <taxon>Pentapetalae</taxon>
        <taxon>rosids</taxon>
        <taxon>malvids</taxon>
        <taxon>Malvales</taxon>
        <taxon>Malvaceae</taxon>
        <taxon>Malvoideae</taxon>
        <taxon>Hibiscus</taxon>
    </lineage>
</organism>
<evidence type="ECO:0000313" key="12">
    <source>
        <dbReference type="Proteomes" id="UP000436088"/>
    </source>
</evidence>
<evidence type="ECO:0000256" key="3">
    <source>
        <dbReference type="ARBA" id="ARBA00022614"/>
    </source>
</evidence>
<evidence type="ECO:0000256" key="2">
    <source>
        <dbReference type="ARBA" id="ARBA00009592"/>
    </source>
</evidence>
<evidence type="ECO:0000313" key="11">
    <source>
        <dbReference type="EMBL" id="KAE8721371.1"/>
    </source>
</evidence>
<evidence type="ECO:0000256" key="10">
    <source>
        <dbReference type="SAM" id="SignalP"/>
    </source>
</evidence>
<accession>A0A6A3BZU6</accession>
<evidence type="ECO:0000256" key="4">
    <source>
        <dbReference type="ARBA" id="ARBA00022692"/>
    </source>
</evidence>
<comment type="subcellular location">
    <subcellularLocation>
        <location evidence="1">Membrane</location>
        <topology evidence="1">Single-pass type I membrane protein</topology>
    </subcellularLocation>
</comment>
<dbReference type="InterPro" id="IPR032675">
    <property type="entry name" value="LRR_dom_sf"/>
</dbReference>
<comment type="similarity">
    <text evidence="2">Belongs to the RLP family.</text>
</comment>
<evidence type="ECO:0000256" key="1">
    <source>
        <dbReference type="ARBA" id="ARBA00004479"/>
    </source>
</evidence>
<dbReference type="PANTHER" id="PTHR48060:SF24">
    <property type="entry name" value="NON-SPECIFIC SERINE_THREONINE PROTEIN KINASE"/>
    <property type="match status" value="1"/>
</dbReference>
<proteinExistence type="inferred from homology"/>
<dbReference type="Pfam" id="PF13855">
    <property type="entry name" value="LRR_8"/>
    <property type="match status" value="1"/>
</dbReference>
<dbReference type="Gene3D" id="3.80.10.10">
    <property type="entry name" value="Ribonuclease Inhibitor"/>
    <property type="match status" value="1"/>
</dbReference>
<keyword evidence="4" id="KW-0812">Transmembrane</keyword>
<protein>
    <recommendedName>
        <fullName evidence="13">Leucine-rich repeat-containing N-terminal plant-type domain-containing protein</fullName>
    </recommendedName>
</protein>
<sequence>MLPMAKGFKHQAFIFLGVVLLLINQSEQLQSSQTRILLRLQLLLNYPDVLSSWNSSVDFCNAEPTSQVTVVCYEESITQLHITGNKGTLSLPRSFSMDSFVTTLVKLPDLRVLTLVSLGLWGRCLTLILGENMFSGQLPDWLGSFPVLTVLSLRNNSFNGSLPSSFSMLENLRVLALSHNHFQGELPDLSGLTNLQELDLEDNAFGPRFPQLGNKLVLLVLGKNMFRSGFPPELTKISSYNLPLLAESAGKVGHRTSALTKDSSNSSRFVMTSFMILNLYDIGLTLIDPSYQAKPRRIYFSAMKGLVPLLLM</sequence>
<feature type="chain" id="PRO_5025372406" description="Leucine-rich repeat-containing N-terminal plant-type domain-containing protein" evidence="10">
    <location>
        <begin position="29"/>
        <end position="312"/>
    </location>
</feature>
<dbReference type="SUPFAM" id="SSF52047">
    <property type="entry name" value="RNI-like"/>
    <property type="match status" value="1"/>
</dbReference>